<protein>
    <recommendedName>
        <fullName evidence="5">Lipopolysaccharide assembly protein A domain-containing protein</fullName>
    </recommendedName>
</protein>
<name>A0A937A7P8_9BACT</name>
<evidence type="ECO:0000313" key="3">
    <source>
        <dbReference type="EMBL" id="MBL0763886.1"/>
    </source>
</evidence>
<comment type="caution">
    <text evidence="3">The sequence shown here is derived from an EMBL/GenBank/DDBJ whole genome shotgun (WGS) entry which is preliminary data.</text>
</comment>
<evidence type="ECO:0000256" key="2">
    <source>
        <dbReference type="SAM" id="Phobius"/>
    </source>
</evidence>
<keyword evidence="2" id="KW-1133">Transmembrane helix</keyword>
<feature type="region of interest" description="Disordered" evidence="1">
    <location>
        <begin position="88"/>
        <end position="120"/>
    </location>
</feature>
<reference evidence="3" key="1">
    <citation type="submission" date="2021-01" db="EMBL/GenBank/DDBJ databases">
        <title>Marivirga sp. nov., isolated from intertidal surface sediments.</title>
        <authorList>
            <person name="Zhang M."/>
        </authorList>
    </citation>
    <scope>NUCLEOTIDE SEQUENCE</scope>
    <source>
        <strain evidence="3">SM1354</strain>
    </source>
</reference>
<organism evidence="3 4">
    <name type="scientific">Marivirga atlantica</name>
    <dbReference type="NCBI Taxonomy" id="1548457"/>
    <lineage>
        <taxon>Bacteria</taxon>
        <taxon>Pseudomonadati</taxon>
        <taxon>Bacteroidota</taxon>
        <taxon>Cytophagia</taxon>
        <taxon>Cytophagales</taxon>
        <taxon>Marivirgaceae</taxon>
        <taxon>Marivirga</taxon>
    </lineage>
</organism>
<feature type="transmembrane region" description="Helical" evidence="2">
    <location>
        <begin position="45"/>
        <end position="64"/>
    </location>
</feature>
<keyword evidence="2" id="KW-0472">Membrane</keyword>
<proteinExistence type="predicted"/>
<dbReference type="RefSeq" id="WP_201916949.1">
    <property type="nucleotide sequence ID" value="NZ_JAERQG010000001.1"/>
</dbReference>
<evidence type="ECO:0008006" key="5">
    <source>
        <dbReference type="Google" id="ProtNLM"/>
    </source>
</evidence>
<sequence length="120" mass="13922">MRTFKIVVFAALTIFHLTTIIVISIGRNNFDFLLNLFNKLDLMLYGSYLGLFLFATVMVFDWLGQKKVNTLNKKHQEEINELKAKLYDKKENEHISPETEQKAESSTDDSSSNKEEEDKV</sequence>
<dbReference type="EMBL" id="JAERQG010000001">
    <property type="protein sequence ID" value="MBL0763886.1"/>
    <property type="molecule type" value="Genomic_DNA"/>
</dbReference>
<gene>
    <name evidence="3" type="ORF">JKP34_01405</name>
</gene>
<accession>A0A937A7P8</accession>
<keyword evidence="4" id="KW-1185">Reference proteome</keyword>
<dbReference type="Proteomes" id="UP000642920">
    <property type="component" value="Unassembled WGS sequence"/>
</dbReference>
<evidence type="ECO:0000256" key="1">
    <source>
        <dbReference type="SAM" id="MobiDB-lite"/>
    </source>
</evidence>
<dbReference type="AlphaFoldDB" id="A0A937A7P8"/>
<evidence type="ECO:0000313" key="4">
    <source>
        <dbReference type="Proteomes" id="UP000642920"/>
    </source>
</evidence>
<feature type="transmembrane region" description="Helical" evidence="2">
    <location>
        <begin position="7"/>
        <end position="25"/>
    </location>
</feature>
<keyword evidence="2" id="KW-0812">Transmembrane</keyword>